<evidence type="ECO:0000313" key="1">
    <source>
        <dbReference type="EMBL" id="ORD95848.1"/>
    </source>
</evidence>
<keyword evidence="2" id="KW-1185">Reference proteome</keyword>
<dbReference type="Proteomes" id="UP000192356">
    <property type="component" value="Unassembled WGS sequence"/>
</dbReference>
<organism evidence="1 2">
    <name type="scientific">Hepatospora eriocheir</name>
    <dbReference type="NCBI Taxonomy" id="1081669"/>
    <lineage>
        <taxon>Eukaryota</taxon>
        <taxon>Fungi</taxon>
        <taxon>Fungi incertae sedis</taxon>
        <taxon>Microsporidia</taxon>
        <taxon>Hepatosporidae</taxon>
        <taxon>Hepatospora</taxon>
    </lineage>
</organism>
<evidence type="ECO:0000313" key="2">
    <source>
        <dbReference type="Proteomes" id="UP000192356"/>
    </source>
</evidence>
<comment type="caution">
    <text evidence="1">The sequence shown here is derived from an EMBL/GenBank/DDBJ whole genome shotgun (WGS) entry which is preliminary data.</text>
</comment>
<protein>
    <submittedName>
        <fullName evidence="1">Uncharacterized protein</fullName>
    </submittedName>
</protein>
<dbReference type="AlphaFoldDB" id="A0A1X0Q7V8"/>
<gene>
    <name evidence="1" type="ORF">HERIO_2169</name>
</gene>
<dbReference type="VEuPathDB" id="MicrosporidiaDB:HERIO_2169"/>
<sequence>MSDVLAVDKICLPRPLFDAAPSIIPGKSNNCIIAPLWESVPAIQSTVVNSCSATLLKVFVTRLKNVDLPTDGNPIKHARPSPDLDISHPLPLTAAPFGRSNSAFNLASLAFNIPR</sequence>
<reference evidence="1 2" key="1">
    <citation type="journal article" date="2017" name="Environ. Microbiol.">
        <title>Decay of the glycolytic pathway and adaptation to intranuclear parasitism within Enterocytozoonidae microsporidia.</title>
        <authorList>
            <person name="Wiredu Boakye D."/>
            <person name="Jaroenlak P."/>
            <person name="Prachumwat A."/>
            <person name="Williams T.A."/>
            <person name="Bateman K.S."/>
            <person name="Itsathitphaisarn O."/>
            <person name="Sritunyalucksana K."/>
            <person name="Paszkiewicz K.H."/>
            <person name="Moore K.A."/>
            <person name="Stentiford G.D."/>
            <person name="Williams B.A."/>
        </authorList>
    </citation>
    <scope>NUCLEOTIDE SEQUENCE [LARGE SCALE GENOMIC DNA]</scope>
    <source>
        <strain evidence="1 2">GB1</strain>
    </source>
</reference>
<proteinExistence type="predicted"/>
<dbReference type="EMBL" id="LVKB01000170">
    <property type="protein sequence ID" value="ORD95848.1"/>
    <property type="molecule type" value="Genomic_DNA"/>
</dbReference>
<accession>A0A1X0Q7V8</accession>
<name>A0A1X0Q7V8_9MICR</name>